<dbReference type="GO" id="GO:0005351">
    <property type="term" value="F:carbohydrate:proton symporter activity"/>
    <property type="evidence" value="ECO:0007669"/>
    <property type="project" value="TreeGrafter"/>
</dbReference>
<keyword evidence="11" id="KW-1185">Reference proteome</keyword>
<accession>A0AA35Q5J5</accession>
<dbReference type="InterPro" id="IPR005829">
    <property type="entry name" value="Sugar_transporter_CS"/>
</dbReference>
<keyword evidence="5 8" id="KW-1133">Transmembrane helix</keyword>
<keyword evidence="4 8" id="KW-0812">Transmembrane</keyword>
<feature type="transmembrane region" description="Helical" evidence="8">
    <location>
        <begin position="412"/>
        <end position="429"/>
    </location>
</feature>
<dbReference type="GO" id="GO:0016020">
    <property type="term" value="C:membrane"/>
    <property type="evidence" value="ECO:0007669"/>
    <property type="project" value="UniProtKB-SubCell"/>
</dbReference>
<reference evidence="10" key="1">
    <citation type="submission" date="2023-01" db="EMBL/GenBank/DDBJ databases">
        <authorList>
            <person name="Piombo E."/>
        </authorList>
    </citation>
    <scope>NUCLEOTIDE SEQUENCE</scope>
</reference>
<comment type="subcellular location">
    <subcellularLocation>
        <location evidence="1">Membrane</location>
        <topology evidence="1">Multi-pass membrane protein</topology>
    </subcellularLocation>
</comment>
<dbReference type="SUPFAM" id="SSF103473">
    <property type="entry name" value="MFS general substrate transporter"/>
    <property type="match status" value="1"/>
</dbReference>
<evidence type="ECO:0000256" key="1">
    <source>
        <dbReference type="ARBA" id="ARBA00004141"/>
    </source>
</evidence>
<dbReference type="PROSITE" id="PS50850">
    <property type="entry name" value="MFS"/>
    <property type="match status" value="1"/>
</dbReference>
<feature type="transmembrane region" description="Helical" evidence="8">
    <location>
        <begin position="181"/>
        <end position="204"/>
    </location>
</feature>
<dbReference type="EMBL" id="CABFNP030001199">
    <property type="protein sequence ID" value="CAI6092325.1"/>
    <property type="molecule type" value="Genomic_DNA"/>
</dbReference>
<feature type="transmembrane region" description="Helical" evidence="8">
    <location>
        <begin position="341"/>
        <end position="365"/>
    </location>
</feature>
<organism evidence="10 11">
    <name type="scientific">Clonostachys chloroleuca</name>
    <dbReference type="NCBI Taxonomy" id="1926264"/>
    <lineage>
        <taxon>Eukaryota</taxon>
        <taxon>Fungi</taxon>
        <taxon>Dikarya</taxon>
        <taxon>Ascomycota</taxon>
        <taxon>Pezizomycotina</taxon>
        <taxon>Sordariomycetes</taxon>
        <taxon>Hypocreomycetidae</taxon>
        <taxon>Hypocreales</taxon>
        <taxon>Bionectriaceae</taxon>
        <taxon>Clonostachys</taxon>
    </lineage>
</organism>
<gene>
    <name evidence="10" type="ORF">CCHLO57077_00016618</name>
</gene>
<feature type="transmembrane region" description="Helical" evidence="8">
    <location>
        <begin position="94"/>
        <end position="112"/>
    </location>
</feature>
<name>A0AA35Q5J5_9HYPO</name>
<dbReference type="InterPro" id="IPR036259">
    <property type="entry name" value="MFS_trans_sf"/>
</dbReference>
<dbReference type="Pfam" id="PF00083">
    <property type="entry name" value="Sugar_tr"/>
    <property type="match status" value="1"/>
</dbReference>
<evidence type="ECO:0000313" key="11">
    <source>
        <dbReference type="Proteomes" id="UP001160390"/>
    </source>
</evidence>
<feature type="transmembrane region" description="Helical" evidence="8">
    <location>
        <begin position="441"/>
        <end position="460"/>
    </location>
</feature>
<dbReference type="InterPro" id="IPR020846">
    <property type="entry name" value="MFS_dom"/>
</dbReference>
<feature type="transmembrane region" description="Helical" evidence="8">
    <location>
        <begin position="152"/>
        <end position="175"/>
    </location>
</feature>
<evidence type="ECO:0000313" key="10">
    <source>
        <dbReference type="EMBL" id="CAI6092325.1"/>
    </source>
</evidence>
<feature type="transmembrane region" description="Helical" evidence="8">
    <location>
        <begin position="316"/>
        <end position="334"/>
    </location>
</feature>
<dbReference type="InterPro" id="IPR005828">
    <property type="entry name" value="MFS_sugar_transport-like"/>
</dbReference>
<dbReference type="PANTHER" id="PTHR48022">
    <property type="entry name" value="PLASTIDIC GLUCOSE TRANSPORTER 4"/>
    <property type="match status" value="1"/>
</dbReference>
<feature type="domain" description="Major facilitator superfamily (MFS) profile" evidence="9">
    <location>
        <begin position="25"/>
        <end position="464"/>
    </location>
</feature>
<evidence type="ECO:0000256" key="6">
    <source>
        <dbReference type="ARBA" id="ARBA00023136"/>
    </source>
</evidence>
<comment type="caution">
    <text evidence="10">The sequence shown here is derived from an EMBL/GenBank/DDBJ whole genome shotgun (WGS) entry which is preliminary data.</text>
</comment>
<evidence type="ECO:0000256" key="3">
    <source>
        <dbReference type="ARBA" id="ARBA00022448"/>
    </source>
</evidence>
<dbReference type="NCBIfam" id="TIGR00879">
    <property type="entry name" value="SP"/>
    <property type="match status" value="1"/>
</dbReference>
<dbReference type="AlphaFoldDB" id="A0AA35Q5J5"/>
<comment type="similarity">
    <text evidence="2 7">Belongs to the major facilitator superfamily. Sugar transporter (TC 2.A.1.1) family.</text>
</comment>
<sequence>MPVQVLPDNPQPWYRVPHLVKLNLCILIPLLSSCGIGYDGSMMNGLQTLPQWKQYFDNPTGAMLGAMNAVYPAGKIVALFLVTYLSDRFGRKKVMLIGAFFCVVMPFLQAFAPNAATFIASRALIGVSTSFLSQPSPVLITEIAYPTHRGKLTALFNTSFYLGGIIAAWCTFGTFKIPSPWSWRIPSLLQGLVPFIQLLFIYFVPESPRWLVAQGRLAEARNFFIKYHAGGDENSPLVEFEIDEVETAITLEADTFSQHSWFDLVRGRANRKRLLIIFVIGWFAQWNGVGLISYYIGLILNTIGITEVKDQTLINALLNVSNWIGAVFVGAMMVDRLGRRTLYLLSTCWMLVCYAIWTGLTSHFIATKNTAVGKGVVAFVFFTYFGYSIAWAPLLQAYTVELYPYTLRGRGLSALYLFSFSGLVLANQVNPIAMAALGWKYYIVFCCILFVLVFVIWFLFPETRGHTLEEIRQLFDHDLQDTANAKLPGEKVCEQDTSEKVTLQQVERKVEV</sequence>
<dbReference type="Gene3D" id="1.20.1250.20">
    <property type="entry name" value="MFS general substrate transporter like domains"/>
    <property type="match status" value="1"/>
</dbReference>
<dbReference type="PROSITE" id="PS00216">
    <property type="entry name" value="SUGAR_TRANSPORT_1"/>
    <property type="match status" value="1"/>
</dbReference>
<dbReference type="PANTHER" id="PTHR48022:SF3">
    <property type="entry name" value="HEXOSE TRANSPORTER PROTEIN (AFU_ORTHOLOGUE AFUA_8G04480)-RELATED"/>
    <property type="match status" value="1"/>
</dbReference>
<proteinExistence type="inferred from homology"/>
<keyword evidence="3 7" id="KW-0813">Transport</keyword>
<dbReference type="FunFam" id="1.20.1250.20:FF:000117">
    <property type="entry name" value="MFS hexose transporter"/>
    <property type="match status" value="1"/>
</dbReference>
<keyword evidence="6 8" id="KW-0472">Membrane</keyword>
<feature type="transmembrane region" description="Helical" evidence="8">
    <location>
        <begin position="118"/>
        <end position="140"/>
    </location>
</feature>
<evidence type="ECO:0000259" key="9">
    <source>
        <dbReference type="PROSITE" id="PS50850"/>
    </source>
</evidence>
<dbReference type="InterPro" id="IPR003663">
    <property type="entry name" value="Sugar/inositol_transpt"/>
</dbReference>
<evidence type="ECO:0000256" key="7">
    <source>
        <dbReference type="RuleBase" id="RU003346"/>
    </source>
</evidence>
<evidence type="ECO:0000256" key="8">
    <source>
        <dbReference type="SAM" id="Phobius"/>
    </source>
</evidence>
<dbReference type="Proteomes" id="UP001160390">
    <property type="component" value="Unassembled WGS sequence"/>
</dbReference>
<protein>
    <recommendedName>
        <fullName evidence="9">Major facilitator superfamily (MFS) profile domain-containing protein</fullName>
    </recommendedName>
</protein>
<feature type="transmembrane region" description="Helical" evidence="8">
    <location>
        <begin position="274"/>
        <end position="296"/>
    </location>
</feature>
<dbReference type="InterPro" id="IPR050360">
    <property type="entry name" value="MFS_Sugar_Transporters"/>
</dbReference>
<evidence type="ECO:0000256" key="5">
    <source>
        <dbReference type="ARBA" id="ARBA00022989"/>
    </source>
</evidence>
<feature type="transmembrane region" description="Helical" evidence="8">
    <location>
        <begin position="377"/>
        <end position="400"/>
    </location>
</feature>
<feature type="transmembrane region" description="Helical" evidence="8">
    <location>
        <begin position="61"/>
        <end position="82"/>
    </location>
</feature>
<evidence type="ECO:0000256" key="4">
    <source>
        <dbReference type="ARBA" id="ARBA00022692"/>
    </source>
</evidence>
<evidence type="ECO:0000256" key="2">
    <source>
        <dbReference type="ARBA" id="ARBA00010992"/>
    </source>
</evidence>